<sequence length="142" mass="15613">MPLYLEKNKDLNIFLWLKLFNNMAKLDAVIRAYVSLLNVFKGNIKYVYFMRFTCSYELCVPLSDGNHGVGRGHSAGTLGVAKPRKGANRGPRVETRQKGVSSVKEGGLLRCRAVRRGMEDPGAGKNARGQEASDDIATPEAP</sequence>
<feature type="region of interest" description="Disordered" evidence="1">
    <location>
        <begin position="74"/>
        <end position="103"/>
    </location>
</feature>
<feature type="region of interest" description="Disordered" evidence="1">
    <location>
        <begin position="116"/>
        <end position="142"/>
    </location>
</feature>
<dbReference type="InParanoid" id="F4WN93"/>
<dbReference type="AlphaFoldDB" id="F4WN93"/>
<proteinExistence type="predicted"/>
<organism evidence="3">
    <name type="scientific">Acromyrmex echinatior</name>
    <name type="common">Panamanian leafcutter ant</name>
    <name type="synonym">Acromyrmex octospinosus echinatior</name>
    <dbReference type="NCBI Taxonomy" id="103372"/>
    <lineage>
        <taxon>Eukaryota</taxon>
        <taxon>Metazoa</taxon>
        <taxon>Ecdysozoa</taxon>
        <taxon>Arthropoda</taxon>
        <taxon>Hexapoda</taxon>
        <taxon>Insecta</taxon>
        <taxon>Pterygota</taxon>
        <taxon>Neoptera</taxon>
        <taxon>Endopterygota</taxon>
        <taxon>Hymenoptera</taxon>
        <taxon>Apocrita</taxon>
        <taxon>Aculeata</taxon>
        <taxon>Formicoidea</taxon>
        <taxon>Formicidae</taxon>
        <taxon>Myrmicinae</taxon>
        <taxon>Acromyrmex</taxon>
    </lineage>
</organism>
<protein>
    <submittedName>
        <fullName evidence="2">Uncharacterized protein</fullName>
    </submittedName>
</protein>
<accession>F4WN93</accession>
<evidence type="ECO:0000313" key="2">
    <source>
        <dbReference type="EMBL" id="EGI64362.1"/>
    </source>
</evidence>
<keyword evidence="3" id="KW-1185">Reference proteome</keyword>
<dbReference type="EMBL" id="GL888235">
    <property type="protein sequence ID" value="EGI64362.1"/>
    <property type="molecule type" value="Genomic_DNA"/>
</dbReference>
<evidence type="ECO:0000256" key="1">
    <source>
        <dbReference type="SAM" id="MobiDB-lite"/>
    </source>
</evidence>
<dbReference type="Proteomes" id="UP000007755">
    <property type="component" value="Unassembled WGS sequence"/>
</dbReference>
<evidence type="ECO:0000313" key="3">
    <source>
        <dbReference type="Proteomes" id="UP000007755"/>
    </source>
</evidence>
<reference evidence="2" key="1">
    <citation type="submission" date="2011-02" db="EMBL/GenBank/DDBJ databases">
        <title>The genome of the leaf-cutting ant Acromyrmex echinatior suggests key adaptations to social evolution and fungus farming.</title>
        <authorList>
            <person name="Nygaard S."/>
            <person name="Zhang G."/>
        </authorList>
    </citation>
    <scope>NUCLEOTIDE SEQUENCE</scope>
</reference>
<gene>
    <name evidence="2" type="ORF">G5I_07243</name>
</gene>
<name>F4WN93_ACREC</name>